<evidence type="ECO:0000313" key="7">
    <source>
        <dbReference type="EMBL" id="NAS27020.1"/>
    </source>
</evidence>
<feature type="transmembrane region" description="Helical" evidence="5">
    <location>
        <begin position="104"/>
        <end position="124"/>
    </location>
</feature>
<evidence type="ECO:0000256" key="2">
    <source>
        <dbReference type="ARBA" id="ARBA00022840"/>
    </source>
</evidence>
<dbReference type="PROSITE" id="PS50901">
    <property type="entry name" value="FTSK"/>
    <property type="match status" value="1"/>
</dbReference>
<feature type="compositionally biased region" description="Basic and acidic residues" evidence="4">
    <location>
        <begin position="515"/>
        <end position="530"/>
    </location>
</feature>
<dbReference type="Gene3D" id="3.40.50.300">
    <property type="entry name" value="P-loop containing nucleotide triphosphate hydrolases"/>
    <property type="match status" value="1"/>
</dbReference>
<dbReference type="InterPro" id="IPR036390">
    <property type="entry name" value="WH_DNA-bd_sf"/>
</dbReference>
<comment type="caution">
    <text evidence="7">The sequence shown here is derived from an EMBL/GenBank/DDBJ whole genome shotgun (WGS) entry which is preliminary data.</text>
</comment>
<dbReference type="Gene3D" id="1.10.10.10">
    <property type="entry name" value="Winged helix-like DNA-binding domain superfamily/Winged helix DNA-binding domain"/>
    <property type="match status" value="1"/>
</dbReference>
<protein>
    <submittedName>
        <fullName evidence="7">Helix-turn-helix domain-containing protein</fullName>
    </submittedName>
</protein>
<dbReference type="GO" id="GO:0005524">
    <property type="term" value="F:ATP binding"/>
    <property type="evidence" value="ECO:0007669"/>
    <property type="project" value="UniProtKB-UniRule"/>
</dbReference>
<evidence type="ECO:0000256" key="5">
    <source>
        <dbReference type="SAM" id="Phobius"/>
    </source>
</evidence>
<evidence type="ECO:0000256" key="1">
    <source>
        <dbReference type="ARBA" id="ARBA00022741"/>
    </source>
</evidence>
<evidence type="ECO:0000256" key="3">
    <source>
        <dbReference type="PROSITE-ProRule" id="PRU00289"/>
    </source>
</evidence>
<dbReference type="PANTHER" id="PTHR22683:SF41">
    <property type="entry name" value="DNA TRANSLOCASE FTSK"/>
    <property type="match status" value="1"/>
</dbReference>
<dbReference type="GO" id="GO:0003677">
    <property type="term" value="F:DNA binding"/>
    <property type="evidence" value="ECO:0007669"/>
    <property type="project" value="InterPro"/>
</dbReference>
<proteinExistence type="predicted"/>
<dbReference type="SUPFAM" id="SSF46785">
    <property type="entry name" value="Winged helix' DNA-binding domain"/>
    <property type="match status" value="1"/>
</dbReference>
<feature type="transmembrane region" description="Helical" evidence="5">
    <location>
        <begin position="73"/>
        <end position="92"/>
    </location>
</feature>
<dbReference type="InterPro" id="IPR027417">
    <property type="entry name" value="P-loop_NTPase"/>
</dbReference>
<feature type="region of interest" description="Disordered" evidence="4">
    <location>
        <begin position="492"/>
        <end position="530"/>
    </location>
</feature>
<dbReference type="InterPro" id="IPR050206">
    <property type="entry name" value="FtsK/SpoIIIE/SftA"/>
</dbReference>
<dbReference type="PANTHER" id="PTHR22683">
    <property type="entry name" value="SPORULATION PROTEIN RELATED"/>
    <property type="match status" value="1"/>
</dbReference>
<dbReference type="InterPro" id="IPR005471">
    <property type="entry name" value="Tscrpt_reg_IclR_N"/>
</dbReference>
<feature type="region of interest" description="Disordered" evidence="4">
    <location>
        <begin position="574"/>
        <end position="594"/>
    </location>
</feature>
<name>A0A7C9J8T4_9ACTN</name>
<dbReference type="Proteomes" id="UP000479526">
    <property type="component" value="Unassembled WGS sequence"/>
</dbReference>
<evidence type="ECO:0000259" key="6">
    <source>
        <dbReference type="PROSITE" id="PS50901"/>
    </source>
</evidence>
<dbReference type="Pfam" id="PF09339">
    <property type="entry name" value="HTH_IclR"/>
    <property type="match status" value="1"/>
</dbReference>
<reference evidence="7 8" key="1">
    <citation type="submission" date="2020-01" db="EMBL/GenBank/DDBJ databases">
        <title>Herbidospora sp. NEAU-GS84 nov., a novel actinomycete isolated from soil.</title>
        <authorList>
            <person name="Han L."/>
        </authorList>
    </citation>
    <scope>NUCLEOTIDE SEQUENCE [LARGE SCALE GENOMIC DNA]</scope>
    <source>
        <strain evidence="7 8">NEAU-GS84</strain>
    </source>
</reference>
<keyword evidence="2 3" id="KW-0067">ATP-binding</keyword>
<dbReference type="InterPro" id="IPR002543">
    <property type="entry name" value="FtsK_dom"/>
</dbReference>
<keyword evidence="8" id="KW-1185">Reference proteome</keyword>
<dbReference type="SUPFAM" id="SSF52540">
    <property type="entry name" value="P-loop containing nucleoside triphosphate hydrolases"/>
    <property type="match status" value="1"/>
</dbReference>
<keyword evidence="5" id="KW-0812">Transmembrane</keyword>
<dbReference type="InterPro" id="IPR036388">
    <property type="entry name" value="WH-like_DNA-bd_sf"/>
</dbReference>
<dbReference type="GO" id="GO:0006355">
    <property type="term" value="P:regulation of DNA-templated transcription"/>
    <property type="evidence" value="ECO:0007669"/>
    <property type="project" value="InterPro"/>
</dbReference>
<dbReference type="AlphaFoldDB" id="A0A7C9J8T4"/>
<keyword evidence="5" id="KW-1133">Transmembrane helix</keyword>
<feature type="compositionally biased region" description="Basic and acidic residues" evidence="4">
    <location>
        <begin position="496"/>
        <end position="508"/>
    </location>
</feature>
<keyword evidence="1 3" id="KW-0547">Nucleotide-binding</keyword>
<dbReference type="RefSeq" id="WP_161483991.1">
    <property type="nucleotide sequence ID" value="NZ_WXEW01000013.1"/>
</dbReference>
<sequence length="594" mass="65334">MRARHLSRSQVRRMRRYGVEPMLMIDANMQFGPLAITLVISWLWRRRSELGPLLISGLTVLTGATVHVTRPEWAQPIIVSTGVAVALVAMLGGTALRLRVSERVYAALTVACVGSWVAFAGAYGPFNPPMPALLAAGTLLLALPWWVHRRRRTRVRVERTLAAWPEISHAIGLTGSRVQSAFVDLWGYRARIGLARGQTVEHAMGRIPEIESALGTRRGAVRVQPIPERANRMEIRVIETDPHADAIGWTGPSVTSINDPIELGVFEDGTPVRVSFLRRHGLFGGVSGSGKSGGQNVLLGNLTACADTIVWGVDLKRGMELLPWASCLDRIATTPREAEALFRDAVAILDGRAEMLAMQGLRVWEPTPDAPALVIVTDEYAELSDEAPIALAHADSIARRGRAPAVQLVIATQRPSQKTMGNSAVRSQMDIRVSYRVRERRDVDLILGQGMHKAGWHADKLDAPGKFLISSPEHDIPRRARGYLLEDDTVQRAAQRHADRRPALDEISRQALDNVHPDEPREPPNRKSAHDADAALLAALHDAPDEGIGLADLLSATGMSRATLYRRLAQLEDEGRARQTRRGRWRATDSHHNP</sequence>
<gene>
    <name evidence="7" type="ORF">GT755_35790</name>
</gene>
<feature type="binding site" evidence="3">
    <location>
        <begin position="285"/>
        <end position="292"/>
    </location>
    <ligand>
        <name>ATP</name>
        <dbReference type="ChEBI" id="CHEBI:30616"/>
    </ligand>
</feature>
<feature type="domain" description="FtsK" evidence="6">
    <location>
        <begin position="269"/>
        <end position="444"/>
    </location>
</feature>
<keyword evidence="5" id="KW-0472">Membrane</keyword>
<evidence type="ECO:0000313" key="8">
    <source>
        <dbReference type="Proteomes" id="UP000479526"/>
    </source>
</evidence>
<feature type="transmembrane region" description="Helical" evidence="5">
    <location>
        <begin position="130"/>
        <end position="147"/>
    </location>
</feature>
<evidence type="ECO:0000256" key="4">
    <source>
        <dbReference type="SAM" id="MobiDB-lite"/>
    </source>
</evidence>
<organism evidence="7 8">
    <name type="scientific">Herbidospora solisilvae</name>
    <dbReference type="NCBI Taxonomy" id="2696284"/>
    <lineage>
        <taxon>Bacteria</taxon>
        <taxon>Bacillati</taxon>
        <taxon>Actinomycetota</taxon>
        <taxon>Actinomycetes</taxon>
        <taxon>Streptosporangiales</taxon>
        <taxon>Streptosporangiaceae</taxon>
        <taxon>Herbidospora</taxon>
    </lineage>
</organism>
<accession>A0A7C9J8T4</accession>
<dbReference type="EMBL" id="WXEW01000013">
    <property type="protein sequence ID" value="NAS27020.1"/>
    <property type="molecule type" value="Genomic_DNA"/>
</dbReference>
<feature type="transmembrane region" description="Helical" evidence="5">
    <location>
        <begin position="21"/>
        <end position="44"/>
    </location>
</feature>